<dbReference type="SMART" id="SM00399">
    <property type="entry name" value="ZnF_C4"/>
    <property type="match status" value="1"/>
</dbReference>
<keyword evidence="5" id="KW-0862">Zinc</keyword>
<keyword evidence="7" id="KW-0238">DNA-binding</keyword>
<dbReference type="InterPro" id="IPR001628">
    <property type="entry name" value="Znf_hrmn_rcpt"/>
</dbReference>
<dbReference type="Gene3D" id="3.30.50.10">
    <property type="entry name" value="Erythroid Transcription Factor GATA-1, subunit A"/>
    <property type="match status" value="1"/>
</dbReference>
<evidence type="ECO:0000256" key="10">
    <source>
        <dbReference type="ARBA" id="ARBA00023242"/>
    </source>
</evidence>
<dbReference type="AlphaFoldDB" id="A0A915DMW6"/>
<dbReference type="InterPro" id="IPR013088">
    <property type="entry name" value="Znf_NHR/GATA"/>
</dbReference>
<keyword evidence="9" id="KW-0675">Receptor</keyword>
<evidence type="ECO:0000256" key="8">
    <source>
        <dbReference type="ARBA" id="ARBA00023163"/>
    </source>
</evidence>
<accession>A0A915DMW6</accession>
<dbReference type="InterPro" id="IPR049636">
    <property type="entry name" value="HNF4-like_DBD"/>
</dbReference>
<dbReference type="InterPro" id="IPR035500">
    <property type="entry name" value="NHR-like_dom_sf"/>
</dbReference>
<keyword evidence="4" id="KW-0863">Zinc-finger</keyword>
<protein>
    <submittedName>
        <fullName evidence="14">Nuclear receptor domain-containing protein</fullName>
    </submittedName>
</protein>
<dbReference type="SUPFAM" id="SSF57716">
    <property type="entry name" value="Glucocorticoid receptor-like (DNA-binding domain)"/>
    <property type="match status" value="1"/>
</dbReference>
<sequence length="370" mass="42126">MHSSFRELFIVKCVVIRLSENINYGSNACNGCKGFFRRSVWNEKHYKCRFDGKCVIAKEQRNACRSCRLKRCLIVGMNPRAVQSEHANTAVTDGLDQEVYKCANRVCLLDDLAEIEIDTSAAAPALLAVSKGVCPTAEAVEWLLDMEQQVFERLDEYPQENNATAPKASRDQNTFAAICPTGVRTAVATDSTEDWRRCLVLFIDFVKAVPDFQLLEYADQIKLSESRYSAWHWWIITNWTLQAGCDGVCYYNGSYFPRSPSKQCIFDQRQCTERMFHLLVEPVNTVPEVSEEGNSHICKTRRKYLDILHKHISFNSGEDSEAFAAIRVSNMLVLISSIMELVHLTGDNMRLNDALQYMQLDTFGVYNNTT</sequence>
<evidence type="ECO:0000256" key="3">
    <source>
        <dbReference type="ARBA" id="ARBA00022723"/>
    </source>
</evidence>
<evidence type="ECO:0000256" key="1">
    <source>
        <dbReference type="ARBA" id="ARBA00004123"/>
    </source>
</evidence>
<feature type="domain" description="NR LBD" evidence="12">
    <location>
        <begin position="135"/>
        <end position="370"/>
    </location>
</feature>
<evidence type="ECO:0000259" key="12">
    <source>
        <dbReference type="PROSITE" id="PS51843"/>
    </source>
</evidence>
<dbReference type="PRINTS" id="PR00047">
    <property type="entry name" value="STROIDFINGER"/>
</dbReference>
<evidence type="ECO:0000256" key="9">
    <source>
        <dbReference type="ARBA" id="ARBA00023170"/>
    </source>
</evidence>
<dbReference type="PROSITE" id="PS51843">
    <property type="entry name" value="NR_LBD"/>
    <property type="match status" value="1"/>
</dbReference>
<evidence type="ECO:0000256" key="2">
    <source>
        <dbReference type="ARBA" id="ARBA00005993"/>
    </source>
</evidence>
<dbReference type="SMART" id="SM00430">
    <property type="entry name" value="HOLI"/>
    <property type="match status" value="1"/>
</dbReference>
<proteinExistence type="inferred from homology"/>
<evidence type="ECO:0000256" key="6">
    <source>
        <dbReference type="ARBA" id="ARBA00023015"/>
    </source>
</evidence>
<evidence type="ECO:0000256" key="7">
    <source>
        <dbReference type="ARBA" id="ARBA00023125"/>
    </source>
</evidence>
<name>A0A915DMW6_9BILA</name>
<evidence type="ECO:0000259" key="11">
    <source>
        <dbReference type="PROSITE" id="PS51030"/>
    </source>
</evidence>
<comment type="subcellular location">
    <subcellularLocation>
        <location evidence="1">Nucleus</location>
    </subcellularLocation>
</comment>
<evidence type="ECO:0000313" key="14">
    <source>
        <dbReference type="WBParaSite" id="jg21054"/>
    </source>
</evidence>
<keyword evidence="3" id="KW-0479">Metal-binding</keyword>
<dbReference type="PANTHER" id="PTHR47630:SF4">
    <property type="entry name" value="NUCLEAR HORMONE RECEPTOR FAMILY MEMBER NHR-62"/>
    <property type="match status" value="1"/>
</dbReference>
<dbReference type="InterPro" id="IPR000536">
    <property type="entry name" value="Nucl_hrmn_rcpt_lig-bd"/>
</dbReference>
<dbReference type="GO" id="GO:0005634">
    <property type="term" value="C:nucleus"/>
    <property type="evidence" value="ECO:0007669"/>
    <property type="project" value="UniProtKB-SubCell"/>
</dbReference>
<evidence type="ECO:0000313" key="13">
    <source>
        <dbReference type="Proteomes" id="UP000887574"/>
    </source>
</evidence>
<dbReference type="Gene3D" id="1.10.565.10">
    <property type="entry name" value="Retinoid X Receptor"/>
    <property type="match status" value="1"/>
</dbReference>
<dbReference type="SUPFAM" id="SSF48508">
    <property type="entry name" value="Nuclear receptor ligand-binding domain"/>
    <property type="match status" value="1"/>
</dbReference>
<dbReference type="GO" id="GO:0003700">
    <property type="term" value="F:DNA-binding transcription factor activity"/>
    <property type="evidence" value="ECO:0007669"/>
    <property type="project" value="InterPro"/>
</dbReference>
<comment type="similarity">
    <text evidence="2">Belongs to the nuclear hormone receptor family.</text>
</comment>
<organism evidence="13 14">
    <name type="scientific">Ditylenchus dipsaci</name>
    <dbReference type="NCBI Taxonomy" id="166011"/>
    <lineage>
        <taxon>Eukaryota</taxon>
        <taxon>Metazoa</taxon>
        <taxon>Ecdysozoa</taxon>
        <taxon>Nematoda</taxon>
        <taxon>Chromadorea</taxon>
        <taxon>Rhabditida</taxon>
        <taxon>Tylenchina</taxon>
        <taxon>Tylenchomorpha</taxon>
        <taxon>Sphaerularioidea</taxon>
        <taxon>Anguinidae</taxon>
        <taxon>Anguininae</taxon>
        <taxon>Ditylenchus</taxon>
    </lineage>
</organism>
<dbReference type="PROSITE" id="PS51030">
    <property type="entry name" value="NUCLEAR_REC_DBD_2"/>
    <property type="match status" value="1"/>
</dbReference>
<keyword evidence="8" id="KW-0804">Transcription</keyword>
<dbReference type="Proteomes" id="UP000887574">
    <property type="component" value="Unplaced"/>
</dbReference>
<keyword evidence="6" id="KW-0805">Transcription regulation</keyword>
<dbReference type="CDD" id="cd06960">
    <property type="entry name" value="NR_DBD_HNF4A"/>
    <property type="match status" value="1"/>
</dbReference>
<dbReference type="WBParaSite" id="jg21054">
    <property type="protein sequence ID" value="jg21054"/>
    <property type="gene ID" value="jg21054"/>
</dbReference>
<evidence type="ECO:0000256" key="5">
    <source>
        <dbReference type="ARBA" id="ARBA00022833"/>
    </source>
</evidence>
<dbReference type="PANTHER" id="PTHR47630">
    <property type="entry name" value="NUCLEAR HORMONE RECEPTOR FAMILY-RELATED-RELATED"/>
    <property type="match status" value="1"/>
</dbReference>
<feature type="domain" description="Nuclear receptor" evidence="11">
    <location>
        <begin position="7"/>
        <end position="84"/>
    </location>
</feature>
<reference evidence="14" key="1">
    <citation type="submission" date="2022-11" db="UniProtKB">
        <authorList>
            <consortium name="WormBaseParasite"/>
        </authorList>
    </citation>
    <scope>IDENTIFICATION</scope>
</reference>
<keyword evidence="13" id="KW-1185">Reference proteome</keyword>
<keyword evidence="10" id="KW-0539">Nucleus</keyword>
<dbReference type="InterPro" id="IPR052499">
    <property type="entry name" value="C.elegans_NHRs"/>
</dbReference>
<dbReference type="GO" id="GO:0000978">
    <property type="term" value="F:RNA polymerase II cis-regulatory region sequence-specific DNA binding"/>
    <property type="evidence" value="ECO:0007669"/>
    <property type="project" value="InterPro"/>
</dbReference>
<dbReference type="GO" id="GO:0008270">
    <property type="term" value="F:zinc ion binding"/>
    <property type="evidence" value="ECO:0007669"/>
    <property type="project" value="UniProtKB-KW"/>
</dbReference>
<dbReference type="Pfam" id="PF00105">
    <property type="entry name" value="zf-C4"/>
    <property type="match status" value="1"/>
</dbReference>
<evidence type="ECO:0000256" key="4">
    <source>
        <dbReference type="ARBA" id="ARBA00022771"/>
    </source>
</evidence>